<dbReference type="SMART" id="SM00214">
    <property type="entry name" value="VWC"/>
    <property type="match status" value="4"/>
</dbReference>
<feature type="signal peptide" evidence="10">
    <location>
        <begin position="1"/>
        <end position="19"/>
    </location>
</feature>
<dbReference type="SUPFAM" id="SSF57184">
    <property type="entry name" value="Growth factor receptor domain"/>
    <property type="match status" value="2"/>
</dbReference>
<dbReference type="InterPro" id="IPR018097">
    <property type="entry name" value="EGF_Ca-bd_CS"/>
</dbReference>
<dbReference type="FunFam" id="2.10.25.10:FF:000038">
    <property type="entry name" value="Fibrillin 2"/>
    <property type="match status" value="3"/>
</dbReference>
<evidence type="ECO:0000256" key="1">
    <source>
        <dbReference type="ARBA" id="ARBA00022536"/>
    </source>
</evidence>
<dbReference type="Gene3D" id="2.60.120.200">
    <property type="match status" value="1"/>
</dbReference>
<feature type="compositionally biased region" description="Low complexity" evidence="9">
    <location>
        <begin position="865"/>
        <end position="875"/>
    </location>
</feature>
<dbReference type="SMART" id="SM00179">
    <property type="entry name" value="EGF_CA"/>
    <property type="match status" value="5"/>
</dbReference>
<dbReference type="InterPro" id="IPR048287">
    <property type="entry name" value="TSPN-like_N"/>
</dbReference>
<dbReference type="PANTHER" id="PTHR24042:SF5">
    <property type="entry name" value="EGF-LIKE CALCIUM-BINDING DOMAIN-CONTAINING PROTEIN"/>
    <property type="match status" value="1"/>
</dbReference>
<keyword evidence="14" id="KW-1185">Reference proteome</keyword>
<gene>
    <name evidence="13" type="ORF">CLODIP_2_CD14713</name>
</gene>
<evidence type="ECO:0000256" key="7">
    <source>
        <dbReference type="PROSITE-ProRule" id="PRU00076"/>
    </source>
</evidence>
<dbReference type="InterPro" id="IPR000152">
    <property type="entry name" value="EGF-type_Asp/Asn_hydroxyl_site"/>
</dbReference>
<organism evidence="13 14">
    <name type="scientific">Cloeon dipterum</name>
    <dbReference type="NCBI Taxonomy" id="197152"/>
    <lineage>
        <taxon>Eukaryota</taxon>
        <taxon>Metazoa</taxon>
        <taxon>Ecdysozoa</taxon>
        <taxon>Arthropoda</taxon>
        <taxon>Hexapoda</taxon>
        <taxon>Insecta</taxon>
        <taxon>Pterygota</taxon>
        <taxon>Palaeoptera</taxon>
        <taxon>Ephemeroptera</taxon>
        <taxon>Pisciforma</taxon>
        <taxon>Baetidae</taxon>
        <taxon>Cloeon</taxon>
    </lineage>
</organism>
<dbReference type="InterPro" id="IPR001007">
    <property type="entry name" value="VWF_dom"/>
</dbReference>
<dbReference type="InterPro" id="IPR001791">
    <property type="entry name" value="Laminin_G"/>
</dbReference>
<dbReference type="CDD" id="cd00110">
    <property type="entry name" value="LamG"/>
    <property type="match status" value="1"/>
</dbReference>
<dbReference type="Gene3D" id="6.20.200.20">
    <property type="match status" value="3"/>
</dbReference>
<feature type="disulfide bond" evidence="7">
    <location>
        <begin position="539"/>
        <end position="549"/>
    </location>
</feature>
<keyword evidence="1 7" id="KW-0245">EGF-like domain</keyword>
<dbReference type="InterPro" id="IPR024731">
    <property type="entry name" value="NELL2-like_EGF"/>
</dbReference>
<feature type="domain" description="EGF-like" evidence="11">
    <location>
        <begin position="450"/>
        <end position="495"/>
    </location>
</feature>
<evidence type="ECO:0000256" key="5">
    <source>
        <dbReference type="ARBA" id="ARBA00023157"/>
    </source>
</evidence>
<keyword evidence="5 7" id="KW-1015">Disulfide bond</keyword>
<feature type="region of interest" description="Disordered" evidence="9">
    <location>
        <begin position="843"/>
        <end position="892"/>
    </location>
</feature>
<evidence type="ECO:0000259" key="11">
    <source>
        <dbReference type="PROSITE" id="PS50026"/>
    </source>
</evidence>
<name>A0A8S1CP66_9INSE</name>
<dbReference type="PROSITE" id="PS01187">
    <property type="entry name" value="EGF_CA"/>
    <property type="match status" value="3"/>
</dbReference>
<dbReference type="Pfam" id="PF07645">
    <property type="entry name" value="EGF_CA"/>
    <property type="match status" value="3"/>
</dbReference>
<dbReference type="OrthoDB" id="6516201at2759"/>
<dbReference type="PROSITE" id="PS50184">
    <property type="entry name" value="VWFC_2"/>
    <property type="match status" value="3"/>
</dbReference>
<dbReference type="Pfam" id="PF02210">
    <property type="entry name" value="Laminin_G_2"/>
    <property type="match status" value="1"/>
</dbReference>
<dbReference type="Proteomes" id="UP000494165">
    <property type="component" value="Unassembled WGS sequence"/>
</dbReference>
<keyword evidence="3" id="KW-0677">Repeat</keyword>
<evidence type="ECO:0000256" key="8">
    <source>
        <dbReference type="SAM" id="Coils"/>
    </source>
</evidence>
<evidence type="ECO:0000259" key="12">
    <source>
        <dbReference type="PROSITE" id="PS50184"/>
    </source>
</evidence>
<dbReference type="PROSITE" id="PS50026">
    <property type="entry name" value="EGF_3"/>
    <property type="match status" value="6"/>
</dbReference>
<reference evidence="13 14" key="1">
    <citation type="submission" date="2020-04" db="EMBL/GenBank/DDBJ databases">
        <authorList>
            <person name="Alioto T."/>
            <person name="Alioto T."/>
            <person name="Gomez Garrido J."/>
        </authorList>
    </citation>
    <scope>NUCLEOTIDE SEQUENCE [LARGE SCALE GENOMIC DNA]</scope>
</reference>
<dbReference type="PROSITE" id="PS00022">
    <property type="entry name" value="EGF_1"/>
    <property type="match status" value="1"/>
</dbReference>
<dbReference type="EMBL" id="CADEPI010000049">
    <property type="protein sequence ID" value="CAB3370036.1"/>
    <property type="molecule type" value="Genomic_DNA"/>
</dbReference>
<dbReference type="GO" id="GO:0009653">
    <property type="term" value="P:anatomical structure morphogenesis"/>
    <property type="evidence" value="ECO:0007669"/>
    <property type="project" value="UniProtKB-ARBA"/>
</dbReference>
<dbReference type="InterPro" id="IPR049883">
    <property type="entry name" value="NOTCH1_EGF-like"/>
</dbReference>
<feature type="domain" description="EGF-like" evidence="11">
    <location>
        <begin position="536"/>
        <end position="567"/>
    </location>
</feature>
<dbReference type="GO" id="GO:0005509">
    <property type="term" value="F:calcium ion binding"/>
    <property type="evidence" value="ECO:0007669"/>
    <property type="project" value="InterPro"/>
</dbReference>
<accession>A0A8S1CP66</accession>
<evidence type="ECO:0000256" key="6">
    <source>
        <dbReference type="ARBA" id="ARBA00023180"/>
    </source>
</evidence>
<feature type="domain" description="EGF-like" evidence="11">
    <location>
        <begin position="614"/>
        <end position="650"/>
    </location>
</feature>
<keyword evidence="6" id="KW-0325">Glycoprotein</keyword>
<dbReference type="CDD" id="cd00054">
    <property type="entry name" value="EGF_CA"/>
    <property type="match status" value="5"/>
</dbReference>
<dbReference type="SUPFAM" id="SSF49899">
    <property type="entry name" value="Concanavalin A-like lectins/glucanases"/>
    <property type="match status" value="1"/>
</dbReference>
<dbReference type="SUPFAM" id="SSF57603">
    <property type="entry name" value="FnI-like domain"/>
    <property type="match status" value="3"/>
</dbReference>
<dbReference type="InterPro" id="IPR013320">
    <property type="entry name" value="ConA-like_dom_sf"/>
</dbReference>
<dbReference type="AlphaFoldDB" id="A0A8S1CP66"/>
<sequence length="892" mass="97126">MLVLVVAVGGLLTTASALASPPAPAFPRPHIDLFEGLSTHNLSDAIPGVNLAMGPHSTGTAISFEGTDRKFLLPQSVFSKVVDLLSSSPEFTLTLSLQQREGNVGSIFSLSNGSNSYLELQSSGYKNEVRLHYTHGGRTFVESFQVHLADGVWHRLALWVSGAQVELLVDCKHHFKRVLHASPDRNFTNVSSQQSDSEFGDQLALWLGQRYVKHSLFMGILQDVRVVAGPHGYLSQCPKVDSVCPTCGQFQLLQATVEDLTARVNQLVQKLEATEARIRVVEECDCQKSCRVNGSVHSDGATWQRDCDLCSCVKGVVQCRPVQCPETKCKNPVIAPGDCCPSCLKQCYFKGVFYDHGEQVNNEKQCVECKCENGVLRCTRIDPRTMCPELQCPPEQQFSVPDKCCKYCPGTDYCAKGHVCHPNATCLNLQTEYSCQCNAGFHGNGRVCKDVDECREIGGRLGHYCGLNTICRNSQGSYKCECLPGYKRVDAFNCREHNECSSGDHKCHPHATCINTEGSYSCHCNPGYAGDGFVCHPVCNETCQNGGVCVAPNACSCRRGFTGPSCERDLDECALGIAQCHEAATCVNQPGWYYCTCKPGYRSASSSNGPVCIDEDECASEKATCHSTAKCMNTDGSYQCSCEGRGPECSLSCIFNGVEVADGGQVTSKCEKCKCEAGQIVCHRPKCDCFDPKVNHDCCPECDLATQCQHQELHNVYFRAGEQWLYKCQTCECLRGESGAQIDCWKMDCPPVQCEHPVVTSDDCCPRCEDDPCTLYEGNSSSPGQPCPYAGHYVVSGSEWRIAGDNCTSCRCKVPYCDRLDGRLCCSYGNQCVGTANLVDDGLEQQQQQRPEPPPAVSQQPPAPQALADPSGRGPASPPSAPPPLPLPLGSR</sequence>
<dbReference type="SMART" id="SM00282">
    <property type="entry name" value="LamG"/>
    <property type="match status" value="1"/>
</dbReference>
<feature type="domain" description="VWFC" evidence="12">
    <location>
        <begin position="706"/>
        <end position="769"/>
    </location>
</feature>
<dbReference type="GO" id="GO:0048513">
    <property type="term" value="P:animal organ development"/>
    <property type="evidence" value="ECO:0007669"/>
    <property type="project" value="UniProtKB-ARBA"/>
</dbReference>
<comment type="caution">
    <text evidence="7">Lacks conserved residue(s) required for the propagation of feature annotation.</text>
</comment>
<feature type="coiled-coil region" evidence="8">
    <location>
        <begin position="250"/>
        <end position="284"/>
    </location>
</feature>
<dbReference type="Pfam" id="PF00093">
    <property type="entry name" value="VWC"/>
    <property type="match status" value="2"/>
</dbReference>
<dbReference type="GO" id="GO:0030154">
    <property type="term" value="P:cell differentiation"/>
    <property type="evidence" value="ECO:0007669"/>
    <property type="project" value="UniProtKB-ARBA"/>
</dbReference>
<feature type="domain" description="EGF-like" evidence="11">
    <location>
        <begin position="496"/>
        <end position="534"/>
    </location>
</feature>
<dbReference type="PROSITE" id="PS00010">
    <property type="entry name" value="ASX_HYDROXYL"/>
    <property type="match status" value="5"/>
</dbReference>
<comment type="caution">
    <text evidence="13">The sequence shown here is derived from an EMBL/GenBank/DDBJ whole genome shotgun (WGS) entry which is preliminary data.</text>
</comment>
<dbReference type="Gene3D" id="2.10.25.10">
    <property type="entry name" value="Laminin"/>
    <property type="match status" value="6"/>
</dbReference>
<evidence type="ECO:0008006" key="15">
    <source>
        <dbReference type="Google" id="ProtNLM"/>
    </source>
</evidence>
<keyword evidence="8" id="KW-0175">Coiled coil</keyword>
<dbReference type="SMART" id="SM00210">
    <property type="entry name" value="TSPN"/>
    <property type="match status" value="1"/>
</dbReference>
<feature type="compositionally biased region" description="Pro residues" evidence="9">
    <location>
        <begin position="876"/>
        <end position="892"/>
    </location>
</feature>
<feature type="disulfide bond" evidence="7">
    <location>
        <begin position="557"/>
        <end position="566"/>
    </location>
</feature>
<dbReference type="InterPro" id="IPR051586">
    <property type="entry name" value="PKC-binding_NELL"/>
</dbReference>
<feature type="domain" description="EGF-like" evidence="11">
    <location>
        <begin position="410"/>
        <end position="449"/>
    </location>
</feature>
<keyword evidence="2 10" id="KW-0732">Signal</keyword>
<evidence type="ECO:0000256" key="3">
    <source>
        <dbReference type="ARBA" id="ARBA00022737"/>
    </source>
</evidence>
<dbReference type="GO" id="GO:0005615">
    <property type="term" value="C:extracellular space"/>
    <property type="evidence" value="ECO:0007669"/>
    <property type="project" value="TreeGrafter"/>
</dbReference>
<dbReference type="InterPro" id="IPR000742">
    <property type="entry name" value="EGF"/>
</dbReference>
<keyword evidence="4" id="KW-0106">Calcium</keyword>
<feature type="domain" description="VWFC" evidence="12">
    <location>
        <begin position="345"/>
        <end position="409"/>
    </location>
</feature>
<dbReference type="InterPro" id="IPR009030">
    <property type="entry name" value="Growth_fac_rcpt_cys_sf"/>
</dbReference>
<dbReference type="GO" id="GO:0008201">
    <property type="term" value="F:heparin binding"/>
    <property type="evidence" value="ECO:0007669"/>
    <property type="project" value="TreeGrafter"/>
</dbReference>
<proteinExistence type="predicted"/>
<evidence type="ECO:0000256" key="2">
    <source>
        <dbReference type="ARBA" id="ARBA00022729"/>
    </source>
</evidence>
<evidence type="ECO:0000256" key="9">
    <source>
        <dbReference type="SAM" id="MobiDB-lite"/>
    </source>
</evidence>
<evidence type="ECO:0000313" key="14">
    <source>
        <dbReference type="Proteomes" id="UP000494165"/>
    </source>
</evidence>
<feature type="domain" description="EGF-like" evidence="11">
    <location>
        <begin position="569"/>
        <end position="607"/>
    </location>
</feature>
<dbReference type="InterPro" id="IPR001881">
    <property type="entry name" value="EGF-like_Ca-bd_dom"/>
</dbReference>
<evidence type="ECO:0000256" key="10">
    <source>
        <dbReference type="SAM" id="SignalP"/>
    </source>
</evidence>
<dbReference type="PROSITE" id="PS01208">
    <property type="entry name" value="VWFC_1"/>
    <property type="match status" value="2"/>
</dbReference>
<feature type="domain" description="VWFC" evidence="12">
    <location>
        <begin position="288"/>
        <end position="344"/>
    </location>
</feature>
<dbReference type="PROSITE" id="PS01186">
    <property type="entry name" value="EGF_2"/>
    <property type="match status" value="3"/>
</dbReference>
<dbReference type="PANTHER" id="PTHR24042">
    <property type="entry name" value="NEL HOMOLOG"/>
    <property type="match status" value="1"/>
</dbReference>
<protein>
    <recommendedName>
        <fullName evidence="15">Protein kinase C-binding protein NELL2</fullName>
    </recommendedName>
</protein>
<dbReference type="Pfam" id="PF12947">
    <property type="entry name" value="EGF_3"/>
    <property type="match status" value="2"/>
</dbReference>
<dbReference type="SMART" id="SM00181">
    <property type="entry name" value="EGF"/>
    <property type="match status" value="6"/>
</dbReference>
<evidence type="ECO:0000313" key="13">
    <source>
        <dbReference type="EMBL" id="CAB3370036.1"/>
    </source>
</evidence>
<feature type="chain" id="PRO_5035901517" description="Protein kinase C-binding protein NELL2" evidence="10">
    <location>
        <begin position="20"/>
        <end position="892"/>
    </location>
</feature>
<evidence type="ECO:0000256" key="4">
    <source>
        <dbReference type="ARBA" id="ARBA00022837"/>
    </source>
</evidence>
<feature type="compositionally biased region" description="Pro residues" evidence="9">
    <location>
        <begin position="851"/>
        <end position="864"/>
    </location>
</feature>